<name>A0ACC0VE28_9HYPO</name>
<comment type="caution">
    <text evidence="1">The sequence shown here is derived from an EMBL/GenBank/DDBJ whole genome shotgun (WGS) entry which is preliminary data.</text>
</comment>
<keyword evidence="2" id="KW-1185">Reference proteome</keyword>
<evidence type="ECO:0000313" key="2">
    <source>
        <dbReference type="Proteomes" id="UP001163324"/>
    </source>
</evidence>
<protein>
    <submittedName>
        <fullName evidence="1">Uncharacterized protein</fullName>
    </submittedName>
</protein>
<gene>
    <name evidence="1" type="ORF">N3K66_000242</name>
</gene>
<reference evidence="1" key="1">
    <citation type="submission" date="2022-10" db="EMBL/GenBank/DDBJ databases">
        <title>Complete Genome of Trichothecium roseum strain YXFP-22015, a Plant Pathogen Isolated from Citrus.</title>
        <authorList>
            <person name="Wang Y."/>
            <person name="Zhu L."/>
        </authorList>
    </citation>
    <scope>NUCLEOTIDE SEQUENCE</scope>
    <source>
        <strain evidence="1">YXFP-22015</strain>
    </source>
</reference>
<dbReference type="EMBL" id="CM047940">
    <property type="protein sequence ID" value="KAI9903713.1"/>
    <property type="molecule type" value="Genomic_DNA"/>
</dbReference>
<proteinExistence type="predicted"/>
<organism evidence="1 2">
    <name type="scientific">Trichothecium roseum</name>
    <dbReference type="NCBI Taxonomy" id="47278"/>
    <lineage>
        <taxon>Eukaryota</taxon>
        <taxon>Fungi</taxon>
        <taxon>Dikarya</taxon>
        <taxon>Ascomycota</taxon>
        <taxon>Pezizomycotina</taxon>
        <taxon>Sordariomycetes</taxon>
        <taxon>Hypocreomycetidae</taxon>
        <taxon>Hypocreales</taxon>
        <taxon>Hypocreales incertae sedis</taxon>
        <taxon>Trichothecium</taxon>
    </lineage>
</organism>
<dbReference type="Proteomes" id="UP001163324">
    <property type="component" value="Chromosome 1"/>
</dbReference>
<accession>A0ACC0VE28</accession>
<evidence type="ECO:0000313" key="1">
    <source>
        <dbReference type="EMBL" id="KAI9903713.1"/>
    </source>
</evidence>
<sequence length="224" mass="24225">MRLASLLFSALLAWQPQVAQAKPVEAEASMSPPLEDHARVLRETLRAAGLVPGPAAALVPEDFAPSTVLNVSFGDKAVELGNLFRVSEVADAPTLGFDAEENAAEGAKYLAMLIDPDAPTPEDPKYAFWRHWIQGGLEPGVWPPAHQAAVTSYLAPGPKDDSTPHRYLFLLFREPPGLTLDQGDVGGEEFEQRRSFKPAELVQSKGLKLVDANWMLGAGDGWSE</sequence>